<dbReference type="GO" id="GO:0005739">
    <property type="term" value="C:mitochondrion"/>
    <property type="evidence" value="ECO:0007669"/>
    <property type="project" value="UniProtKB-SubCell"/>
</dbReference>
<keyword evidence="3" id="KW-0496">Mitochondrion</keyword>
<keyword evidence="7" id="KW-1185">Reference proteome</keyword>
<dbReference type="EMBL" id="MU151061">
    <property type="protein sequence ID" value="KAF9453454.1"/>
    <property type="molecule type" value="Genomic_DNA"/>
</dbReference>
<organism evidence="6 7">
    <name type="scientific">Macrolepiota fuliginosa MF-IS2</name>
    <dbReference type="NCBI Taxonomy" id="1400762"/>
    <lineage>
        <taxon>Eukaryota</taxon>
        <taxon>Fungi</taxon>
        <taxon>Dikarya</taxon>
        <taxon>Basidiomycota</taxon>
        <taxon>Agaricomycotina</taxon>
        <taxon>Agaricomycetes</taxon>
        <taxon>Agaricomycetidae</taxon>
        <taxon>Agaricales</taxon>
        <taxon>Agaricineae</taxon>
        <taxon>Agaricaceae</taxon>
        <taxon>Macrolepiota</taxon>
    </lineage>
</organism>
<keyword evidence="4" id="KW-0143">Chaperone</keyword>
<dbReference type="Proteomes" id="UP000807342">
    <property type="component" value="Unassembled WGS sequence"/>
</dbReference>
<dbReference type="SUPFAM" id="SSF49785">
    <property type="entry name" value="Galactose-binding domain-like"/>
    <property type="match status" value="1"/>
</dbReference>
<dbReference type="Pfam" id="PF08547">
    <property type="entry name" value="CIA30"/>
    <property type="match status" value="1"/>
</dbReference>
<dbReference type="GO" id="GO:0051082">
    <property type="term" value="F:unfolded protein binding"/>
    <property type="evidence" value="ECO:0007669"/>
    <property type="project" value="TreeGrafter"/>
</dbReference>
<gene>
    <name evidence="6" type="ORF">P691DRAFT_658386</name>
</gene>
<comment type="similarity">
    <text evidence="2">Belongs to the CIA30 family.</text>
</comment>
<evidence type="ECO:0000313" key="7">
    <source>
        <dbReference type="Proteomes" id="UP000807342"/>
    </source>
</evidence>
<dbReference type="InterPro" id="IPR008979">
    <property type="entry name" value="Galactose-bd-like_sf"/>
</dbReference>
<evidence type="ECO:0000259" key="5">
    <source>
        <dbReference type="Pfam" id="PF08547"/>
    </source>
</evidence>
<protein>
    <submittedName>
        <fullName evidence="6">Complex I intermediate-associated protein CIA30</fullName>
    </submittedName>
</protein>
<dbReference type="InterPro" id="IPR013857">
    <property type="entry name" value="NADH-UbQ_OxRdtase-assoc_prot30"/>
</dbReference>
<dbReference type="GO" id="GO:0010257">
    <property type="term" value="P:NADH dehydrogenase complex assembly"/>
    <property type="evidence" value="ECO:0007669"/>
    <property type="project" value="TreeGrafter"/>
</dbReference>
<evidence type="ECO:0000313" key="6">
    <source>
        <dbReference type="EMBL" id="KAF9453454.1"/>
    </source>
</evidence>
<dbReference type="AlphaFoldDB" id="A0A9P5XM97"/>
<comment type="subcellular location">
    <subcellularLocation>
        <location evidence="1">Mitochondrion</location>
    </subcellularLocation>
</comment>
<evidence type="ECO:0000256" key="2">
    <source>
        <dbReference type="ARBA" id="ARBA00007884"/>
    </source>
</evidence>
<reference evidence="6" key="1">
    <citation type="submission" date="2020-11" db="EMBL/GenBank/DDBJ databases">
        <authorList>
            <consortium name="DOE Joint Genome Institute"/>
            <person name="Ahrendt S."/>
            <person name="Riley R."/>
            <person name="Andreopoulos W."/>
            <person name="Labutti K."/>
            <person name="Pangilinan J."/>
            <person name="Ruiz-Duenas F.J."/>
            <person name="Barrasa J.M."/>
            <person name="Sanchez-Garcia M."/>
            <person name="Camarero S."/>
            <person name="Miyauchi S."/>
            <person name="Serrano A."/>
            <person name="Linde D."/>
            <person name="Babiker R."/>
            <person name="Drula E."/>
            <person name="Ayuso-Fernandez I."/>
            <person name="Pacheco R."/>
            <person name="Padilla G."/>
            <person name="Ferreira P."/>
            <person name="Barriuso J."/>
            <person name="Kellner H."/>
            <person name="Castanera R."/>
            <person name="Alfaro M."/>
            <person name="Ramirez L."/>
            <person name="Pisabarro A.G."/>
            <person name="Kuo A."/>
            <person name="Tritt A."/>
            <person name="Lipzen A."/>
            <person name="He G."/>
            <person name="Yan M."/>
            <person name="Ng V."/>
            <person name="Cullen D."/>
            <person name="Martin F."/>
            <person name="Rosso M.-N."/>
            <person name="Henrissat B."/>
            <person name="Hibbett D."/>
            <person name="Martinez A.T."/>
            <person name="Grigoriev I.V."/>
        </authorList>
    </citation>
    <scope>NUCLEOTIDE SEQUENCE</scope>
    <source>
        <strain evidence="6">MF-IS2</strain>
    </source>
</reference>
<comment type="caution">
    <text evidence="6">The sequence shown here is derived from an EMBL/GenBank/DDBJ whole genome shotgun (WGS) entry which is preliminary data.</text>
</comment>
<dbReference type="PANTHER" id="PTHR13194:SF18">
    <property type="entry name" value="COMPLEX I INTERMEDIATE-ASSOCIATED PROTEIN 30, MITOCHONDRIAL"/>
    <property type="match status" value="1"/>
</dbReference>
<evidence type="ECO:0000256" key="4">
    <source>
        <dbReference type="ARBA" id="ARBA00023186"/>
    </source>
</evidence>
<dbReference type="InterPro" id="IPR039131">
    <property type="entry name" value="NDUFAF1"/>
</dbReference>
<accession>A0A9P5XM97</accession>
<sequence length="255" mass="28438">MSHLGQYLNRSAQVLRDNAARMLLMRGAEIPSRVPRTLFTFNSQEELNAFATGCDADIGGTSTVHLELDQNIAKDKDNNASIGGQATPTGVFWGDMRLGVKHGLEGRLRGGYAGFRNKKRSSLFGELTEDVSNHRYLALRLRLGGDPSTHNSYFCNIQTDGPISTDLWQHRLYFKRRDGTWEDIYIPFDNFVRTNSGEVSDAQIEMYREKIRSIGISLLGGNSGAAGRYELGIDSIGVTNDEFIEPTARGEPRRM</sequence>
<proteinExistence type="inferred from homology"/>
<dbReference type="OrthoDB" id="42561at2759"/>
<feature type="domain" description="NADH:ubiquinone oxidoreductase intermediate-associated protein 30" evidence="5">
    <location>
        <begin position="39"/>
        <end position="232"/>
    </location>
</feature>
<evidence type="ECO:0000256" key="1">
    <source>
        <dbReference type="ARBA" id="ARBA00004173"/>
    </source>
</evidence>
<dbReference type="GO" id="GO:0006120">
    <property type="term" value="P:mitochondrial electron transport, NADH to ubiquinone"/>
    <property type="evidence" value="ECO:0007669"/>
    <property type="project" value="TreeGrafter"/>
</dbReference>
<evidence type="ECO:0000256" key="3">
    <source>
        <dbReference type="ARBA" id="ARBA00023128"/>
    </source>
</evidence>
<name>A0A9P5XM97_9AGAR</name>
<dbReference type="PANTHER" id="PTHR13194">
    <property type="entry name" value="COMPLEX I INTERMEDIATE-ASSOCIATED PROTEIN 30"/>
    <property type="match status" value="1"/>
</dbReference>